<evidence type="ECO:0000256" key="7">
    <source>
        <dbReference type="HAMAP-Rule" id="MF_00523"/>
    </source>
</evidence>
<dbReference type="GO" id="GO:0103118">
    <property type="term" value="F:UDP-3-O-[(3R)-3-hydroxyacyl]-glucosamine N-acyltransferase activity"/>
    <property type="evidence" value="ECO:0007669"/>
    <property type="project" value="UniProtKB-EC"/>
</dbReference>
<evidence type="ECO:0000259" key="8">
    <source>
        <dbReference type="Pfam" id="PF04613"/>
    </source>
</evidence>
<dbReference type="InterPro" id="IPR020573">
    <property type="entry name" value="UDP_GlcNAc_AcTrfase_non-rep"/>
</dbReference>
<dbReference type="CDD" id="cd03352">
    <property type="entry name" value="LbH_LpxD"/>
    <property type="match status" value="1"/>
</dbReference>
<keyword evidence="3 7" id="KW-0808">Transferase</keyword>
<dbReference type="Gene3D" id="3.40.1390.10">
    <property type="entry name" value="MurE/MurF, N-terminal domain"/>
    <property type="match status" value="1"/>
</dbReference>
<evidence type="ECO:0000313" key="9">
    <source>
        <dbReference type="EMBL" id="MFC3458230.1"/>
    </source>
</evidence>
<dbReference type="NCBIfam" id="NF002060">
    <property type="entry name" value="PRK00892.1"/>
    <property type="match status" value="1"/>
</dbReference>
<dbReference type="NCBIfam" id="TIGR01853">
    <property type="entry name" value="lipid_A_lpxD"/>
    <property type="match status" value="1"/>
</dbReference>
<dbReference type="RefSeq" id="WP_379734691.1">
    <property type="nucleotide sequence ID" value="NZ_JBHRVV010000001.1"/>
</dbReference>
<keyword evidence="2 7" id="KW-0441">Lipid A biosynthesis</keyword>
<sequence length="358" mass="37311">MEQKNIPRGVRLGDLVERFGGQLIGNPDLVVSSIAPLDSADASQISFLSNSKLRALAAQSAAAALILSPLDDPSVAATYAGSRIVTTNPYAYFARAAQYFVSLEEQAPAPGIHPSAVVDPSAEVDASAHVGPHVTIEAGAVVKAGAVIEHGCFVGRGAVIGEDSHLFANVTFHRECIIGARGIVHSGAVIGGDGFGFAVESGVYIKIPQTGRVVIGNDVDIGSNTSIDRGALADTVIEDGVKLDNQIQIGHNCHIGAHTAMAGCVGVAGSARIGSRCTFGGAAMVLGHLEIADNVHISSGSMVSRSVLEPGQYTGFYPLAKNAEWEKSAAIVRNLNSMREKIRTLEKTIKKLSEQHDD</sequence>
<keyword evidence="4 7" id="KW-0677">Repeat</keyword>
<evidence type="ECO:0000256" key="5">
    <source>
        <dbReference type="ARBA" id="ARBA00023098"/>
    </source>
</evidence>
<comment type="pathway">
    <text evidence="7">Bacterial outer membrane biogenesis; LPS lipid A biosynthesis.</text>
</comment>
<dbReference type="InterPro" id="IPR007691">
    <property type="entry name" value="LpxD"/>
</dbReference>
<gene>
    <name evidence="7 9" type="primary">lpxD</name>
    <name evidence="9" type="ORF">ACFOPH_08225</name>
</gene>
<evidence type="ECO:0000256" key="4">
    <source>
        <dbReference type="ARBA" id="ARBA00022737"/>
    </source>
</evidence>
<dbReference type="SUPFAM" id="SSF51161">
    <property type="entry name" value="Trimeric LpxA-like enzymes"/>
    <property type="match status" value="1"/>
</dbReference>
<dbReference type="EMBL" id="JBHRVV010000001">
    <property type="protein sequence ID" value="MFC3458230.1"/>
    <property type="molecule type" value="Genomic_DNA"/>
</dbReference>
<comment type="subunit">
    <text evidence="7">Homotrimer.</text>
</comment>
<accession>A0ABV7PJC8</accession>
<feature type="domain" description="UDP-3-O-[3-hydroxymyristoyl] glucosamine N-acyltransferase non-repeat region" evidence="8">
    <location>
        <begin position="28"/>
        <end position="98"/>
    </location>
</feature>
<evidence type="ECO:0000256" key="2">
    <source>
        <dbReference type="ARBA" id="ARBA00022556"/>
    </source>
</evidence>
<evidence type="ECO:0000256" key="6">
    <source>
        <dbReference type="ARBA" id="ARBA00023315"/>
    </source>
</evidence>
<keyword evidence="6 7" id="KW-0012">Acyltransferase</keyword>
<keyword evidence="5 7" id="KW-0443">Lipid metabolism</keyword>
<dbReference type="EC" id="2.3.1.191" evidence="7"/>
<evidence type="ECO:0000256" key="3">
    <source>
        <dbReference type="ARBA" id="ARBA00022679"/>
    </source>
</evidence>
<dbReference type="PANTHER" id="PTHR43378">
    <property type="entry name" value="UDP-3-O-ACYLGLUCOSAMINE N-ACYLTRANSFERASE"/>
    <property type="match status" value="1"/>
</dbReference>
<comment type="function">
    <text evidence="7">Catalyzes the N-acylation of UDP-3-O-acylglucosamine using 3-hydroxyacyl-ACP as the acyl donor. Is involved in the biosynthesis of lipid A, a phosphorylated glycolipid that anchors the lipopolysaccharide to the outer membrane of the cell.</text>
</comment>
<reference evidence="10" key="1">
    <citation type="journal article" date="2019" name="Int. J. Syst. Evol. Microbiol.">
        <title>The Global Catalogue of Microorganisms (GCM) 10K type strain sequencing project: providing services to taxonomists for standard genome sequencing and annotation.</title>
        <authorList>
            <consortium name="The Broad Institute Genomics Platform"/>
            <consortium name="The Broad Institute Genome Sequencing Center for Infectious Disease"/>
            <person name="Wu L."/>
            <person name="Ma J."/>
        </authorList>
    </citation>
    <scope>NUCLEOTIDE SEQUENCE [LARGE SCALE GENOMIC DNA]</scope>
    <source>
        <strain evidence="10">CCM 7480</strain>
    </source>
</reference>
<dbReference type="Proteomes" id="UP001595665">
    <property type="component" value="Unassembled WGS sequence"/>
</dbReference>
<dbReference type="InterPro" id="IPR011004">
    <property type="entry name" value="Trimer_LpxA-like_sf"/>
</dbReference>
<dbReference type="PANTHER" id="PTHR43378:SF2">
    <property type="entry name" value="UDP-3-O-ACYLGLUCOSAMINE N-ACYLTRANSFERASE 1, MITOCHONDRIAL-RELATED"/>
    <property type="match status" value="1"/>
</dbReference>
<evidence type="ECO:0000313" key="10">
    <source>
        <dbReference type="Proteomes" id="UP001595665"/>
    </source>
</evidence>
<dbReference type="HAMAP" id="MF_00523">
    <property type="entry name" value="LpxD"/>
    <property type="match status" value="1"/>
</dbReference>
<dbReference type="Pfam" id="PF04613">
    <property type="entry name" value="LpxD"/>
    <property type="match status" value="1"/>
</dbReference>
<keyword evidence="1 7" id="KW-0444">Lipid biosynthesis</keyword>
<dbReference type="Gene3D" id="2.160.10.10">
    <property type="entry name" value="Hexapeptide repeat proteins"/>
    <property type="match status" value="1"/>
</dbReference>
<keyword evidence="10" id="KW-1185">Reference proteome</keyword>
<comment type="catalytic activity">
    <reaction evidence="7">
        <text>a UDP-3-O-[(3R)-3-hydroxyacyl]-alpha-D-glucosamine + a (3R)-hydroxyacyl-[ACP] = a UDP-2-N,3-O-bis[(3R)-3-hydroxyacyl]-alpha-D-glucosamine + holo-[ACP] + H(+)</text>
        <dbReference type="Rhea" id="RHEA:53836"/>
        <dbReference type="Rhea" id="RHEA-COMP:9685"/>
        <dbReference type="Rhea" id="RHEA-COMP:9945"/>
        <dbReference type="ChEBI" id="CHEBI:15378"/>
        <dbReference type="ChEBI" id="CHEBI:64479"/>
        <dbReference type="ChEBI" id="CHEBI:78827"/>
        <dbReference type="ChEBI" id="CHEBI:137740"/>
        <dbReference type="ChEBI" id="CHEBI:137748"/>
        <dbReference type="EC" id="2.3.1.191"/>
    </reaction>
</comment>
<evidence type="ECO:0000256" key="1">
    <source>
        <dbReference type="ARBA" id="ARBA00022516"/>
    </source>
</evidence>
<comment type="similarity">
    <text evidence="7">Belongs to the transferase hexapeptide repeat family. LpxD subfamily.</text>
</comment>
<organism evidence="9 10">
    <name type="scientific">Massilia haematophila</name>
    <dbReference type="NCBI Taxonomy" id="457923"/>
    <lineage>
        <taxon>Bacteria</taxon>
        <taxon>Pseudomonadati</taxon>
        <taxon>Pseudomonadota</taxon>
        <taxon>Betaproteobacteria</taxon>
        <taxon>Burkholderiales</taxon>
        <taxon>Oxalobacteraceae</taxon>
        <taxon>Telluria group</taxon>
        <taxon>Massilia</taxon>
    </lineage>
</organism>
<comment type="caution">
    <text evidence="9">The sequence shown here is derived from an EMBL/GenBank/DDBJ whole genome shotgun (WGS) entry which is preliminary data.</text>
</comment>
<feature type="active site" description="Proton acceptor" evidence="7">
    <location>
        <position position="251"/>
    </location>
</feature>
<proteinExistence type="inferred from homology"/>
<name>A0ABV7PJC8_9BURK</name>
<protein>
    <recommendedName>
        <fullName evidence="7">UDP-3-O-acylglucosamine N-acyltransferase</fullName>
        <ecNumber evidence="7">2.3.1.191</ecNumber>
    </recommendedName>
</protein>